<sequence length="199" mass="21681">MLRTLAEREASANGVEGWLSRVKVRHGICGRALSGDAAGVEKVVLKSCAGFIQSLKLLYRKQVHEHLLTHMVNIDNINKPNGDPYKMITIALAIVWASGASNQVIVLTISKCFSKCGFGVAAVVPELPMIINPEEIQIQREENGECGIFPFVISPEELFEEALINVTQRLNVHDKDCGIGCDSEGDLSEAFPIATSNPH</sequence>
<reference evidence="1 2" key="1">
    <citation type="journal article" date="2023" name="BMC Biol.">
        <title>The compact genome of the sponge Oopsacas minuta (Hexactinellida) is lacking key metazoan core genes.</title>
        <authorList>
            <person name="Santini S."/>
            <person name="Schenkelaars Q."/>
            <person name="Jourda C."/>
            <person name="Duchesne M."/>
            <person name="Belahbib H."/>
            <person name="Rocher C."/>
            <person name="Selva M."/>
            <person name="Riesgo A."/>
            <person name="Vervoort M."/>
            <person name="Leys S.P."/>
            <person name="Kodjabachian L."/>
            <person name="Le Bivic A."/>
            <person name="Borchiellini C."/>
            <person name="Claverie J.M."/>
            <person name="Renard E."/>
        </authorList>
    </citation>
    <scope>NUCLEOTIDE SEQUENCE [LARGE SCALE GENOMIC DNA]</scope>
    <source>
        <strain evidence="1">SPO-2</strain>
    </source>
</reference>
<organism evidence="1 2">
    <name type="scientific">Oopsacas minuta</name>
    <dbReference type="NCBI Taxonomy" id="111878"/>
    <lineage>
        <taxon>Eukaryota</taxon>
        <taxon>Metazoa</taxon>
        <taxon>Porifera</taxon>
        <taxon>Hexactinellida</taxon>
        <taxon>Hexasterophora</taxon>
        <taxon>Lyssacinosida</taxon>
        <taxon>Leucopsacidae</taxon>
        <taxon>Oopsacas</taxon>
    </lineage>
</organism>
<gene>
    <name evidence="1" type="ORF">LOD99_4719</name>
</gene>
<accession>A0AAV7JSX6</accession>
<dbReference type="EMBL" id="JAKMXF010000301">
    <property type="protein sequence ID" value="KAI6651840.1"/>
    <property type="molecule type" value="Genomic_DNA"/>
</dbReference>
<proteinExistence type="predicted"/>
<protein>
    <submittedName>
        <fullName evidence="1">Uncharacterized protein</fullName>
    </submittedName>
</protein>
<comment type="caution">
    <text evidence="1">The sequence shown here is derived from an EMBL/GenBank/DDBJ whole genome shotgun (WGS) entry which is preliminary data.</text>
</comment>
<evidence type="ECO:0000313" key="2">
    <source>
        <dbReference type="Proteomes" id="UP001165289"/>
    </source>
</evidence>
<name>A0AAV7JSX6_9METZ</name>
<dbReference type="Proteomes" id="UP001165289">
    <property type="component" value="Unassembled WGS sequence"/>
</dbReference>
<keyword evidence="2" id="KW-1185">Reference proteome</keyword>
<dbReference type="AlphaFoldDB" id="A0AAV7JSX6"/>
<evidence type="ECO:0000313" key="1">
    <source>
        <dbReference type="EMBL" id="KAI6651840.1"/>
    </source>
</evidence>